<proteinExistence type="predicted"/>
<reference evidence="2 3" key="1">
    <citation type="submission" date="2009-12" db="EMBL/GenBank/DDBJ databases">
        <title>Genome Sequence of Prevotella timonensis CRIS 5C-B1.</title>
        <authorList>
            <person name="Durkin A.S."/>
            <person name="Madupu R."/>
            <person name="Torralba M."/>
            <person name="Methe B."/>
            <person name="Sutton G."/>
            <person name="Strausberg R.L."/>
            <person name="Nelson K.E."/>
        </authorList>
    </citation>
    <scope>NUCLEOTIDE SEQUENCE [LARGE SCALE GENOMIC DNA]</scope>
    <source>
        <strain evidence="2 3">CRIS 5C-B1</strain>
    </source>
</reference>
<evidence type="ECO:0000313" key="2">
    <source>
        <dbReference type="EMBL" id="EFA97959.1"/>
    </source>
</evidence>
<dbReference type="Pfam" id="PF12008">
    <property type="entry name" value="EcoR124_C"/>
    <property type="match status" value="1"/>
</dbReference>
<keyword evidence="3" id="KW-1185">Reference proteome</keyword>
<dbReference type="InterPro" id="IPR022625">
    <property type="entry name" value="TypeI_RM_Rsu_C"/>
</dbReference>
<dbReference type="Proteomes" id="UP000004001">
    <property type="component" value="Unassembled WGS sequence"/>
</dbReference>
<name>D1VY37_9BACT</name>
<feature type="domain" description="Type I restriction enzyme R protein C-terminal" evidence="1">
    <location>
        <begin position="4"/>
        <end position="161"/>
    </location>
</feature>
<accession>D1VY37</accession>
<dbReference type="EMBL" id="ADEF01000016">
    <property type="protein sequence ID" value="EFA97959.1"/>
    <property type="molecule type" value="Genomic_DNA"/>
</dbReference>
<dbReference type="eggNOG" id="COG0610">
    <property type="taxonomic scope" value="Bacteria"/>
</dbReference>
<comment type="caution">
    <text evidence="2">The sequence shown here is derived from an EMBL/GenBank/DDBJ whole genome shotgun (WGS) entry which is preliminary data.</text>
</comment>
<gene>
    <name evidence="2" type="ORF">HMPREF9019_0664</name>
</gene>
<evidence type="ECO:0000313" key="3">
    <source>
        <dbReference type="Proteomes" id="UP000004001"/>
    </source>
</evidence>
<dbReference type="AlphaFoldDB" id="D1VY37"/>
<sequence length="168" mass="19207">MDWDDVVFEIDLLKSQEIDLDYILELVFEHNKKTKDKDALIDEVRRIIRSSIGNRAKEGLVVDFIHDTDLESIQDKAGIISAFFDYAQQRQKEEAANLIAEEKLNVDAAKRYIQTSLKREFASENGTDLNAILPKMSPLNPQYLTKKQSVFQKIAAFIEKFKGIGGII</sequence>
<protein>
    <recommendedName>
        <fullName evidence="1">Type I restriction enzyme R protein C-terminal domain-containing protein</fullName>
    </recommendedName>
</protein>
<evidence type="ECO:0000259" key="1">
    <source>
        <dbReference type="Pfam" id="PF12008"/>
    </source>
</evidence>
<organism evidence="2 3">
    <name type="scientific">Hoylesella timonensis CRIS 5C-B1</name>
    <dbReference type="NCBI Taxonomy" id="679189"/>
    <lineage>
        <taxon>Bacteria</taxon>
        <taxon>Pseudomonadati</taxon>
        <taxon>Bacteroidota</taxon>
        <taxon>Bacteroidia</taxon>
        <taxon>Bacteroidales</taxon>
        <taxon>Prevotellaceae</taxon>
        <taxon>Hoylesella</taxon>
    </lineage>
</organism>